<dbReference type="AlphaFoldDB" id="A0A392VG56"/>
<reference evidence="1 2" key="1">
    <citation type="journal article" date="2018" name="Front. Plant Sci.">
        <title>Red Clover (Trifolium pratense) and Zigzag Clover (T. medium) - A Picture of Genomic Similarities and Differences.</title>
        <authorList>
            <person name="Dluhosova J."/>
            <person name="Istvanek J."/>
            <person name="Nedelnik J."/>
            <person name="Repkova J."/>
        </authorList>
    </citation>
    <scope>NUCLEOTIDE SEQUENCE [LARGE SCALE GENOMIC DNA]</scope>
    <source>
        <strain evidence="2">cv. 10/8</strain>
        <tissue evidence="1">Leaf</tissue>
    </source>
</reference>
<protein>
    <submittedName>
        <fullName evidence="1">Uncharacterized protein</fullName>
    </submittedName>
</protein>
<evidence type="ECO:0000313" key="2">
    <source>
        <dbReference type="Proteomes" id="UP000265520"/>
    </source>
</evidence>
<dbReference type="Proteomes" id="UP000265520">
    <property type="component" value="Unassembled WGS sequence"/>
</dbReference>
<organism evidence="1 2">
    <name type="scientific">Trifolium medium</name>
    <dbReference type="NCBI Taxonomy" id="97028"/>
    <lineage>
        <taxon>Eukaryota</taxon>
        <taxon>Viridiplantae</taxon>
        <taxon>Streptophyta</taxon>
        <taxon>Embryophyta</taxon>
        <taxon>Tracheophyta</taxon>
        <taxon>Spermatophyta</taxon>
        <taxon>Magnoliopsida</taxon>
        <taxon>eudicotyledons</taxon>
        <taxon>Gunneridae</taxon>
        <taxon>Pentapetalae</taxon>
        <taxon>rosids</taxon>
        <taxon>fabids</taxon>
        <taxon>Fabales</taxon>
        <taxon>Fabaceae</taxon>
        <taxon>Papilionoideae</taxon>
        <taxon>50 kb inversion clade</taxon>
        <taxon>NPAAA clade</taxon>
        <taxon>Hologalegina</taxon>
        <taxon>IRL clade</taxon>
        <taxon>Trifolieae</taxon>
        <taxon>Trifolium</taxon>
    </lineage>
</organism>
<keyword evidence="2" id="KW-1185">Reference proteome</keyword>
<sequence>MVLGNDPGANEATLLGL</sequence>
<feature type="non-terminal residue" evidence="1">
    <location>
        <position position="17"/>
    </location>
</feature>
<dbReference type="EMBL" id="LXQA011141073">
    <property type="protein sequence ID" value="MCI86453.1"/>
    <property type="molecule type" value="Genomic_DNA"/>
</dbReference>
<evidence type="ECO:0000313" key="1">
    <source>
        <dbReference type="EMBL" id="MCI86453.1"/>
    </source>
</evidence>
<proteinExistence type="predicted"/>
<name>A0A392VG56_9FABA</name>
<accession>A0A392VG56</accession>
<comment type="caution">
    <text evidence="1">The sequence shown here is derived from an EMBL/GenBank/DDBJ whole genome shotgun (WGS) entry which is preliminary data.</text>
</comment>